<dbReference type="AlphaFoldDB" id="A0AA38X8Y8"/>
<reference evidence="2" key="1">
    <citation type="submission" date="2022-10" db="EMBL/GenBank/DDBJ databases">
        <title>Culturing micro-colonial fungi from biological soil crusts in the Mojave desert and describing Neophaeococcomyces mojavensis, and introducing the new genera and species Taxawa tesnikishii.</title>
        <authorList>
            <person name="Kurbessoian T."/>
            <person name="Stajich J.E."/>
        </authorList>
    </citation>
    <scope>NUCLEOTIDE SEQUENCE</scope>
    <source>
        <strain evidence="2">TK_41</strain>
    </source>
</reference>
<feature type="region of interest" description="Disordered" evidence="1">
    <location>
        <begin position="1"/>
        <end position="29"/>
    </location>
</feature>
<feature type="compositionally biased region" description="Low complexity" evidence="1">
    <location>
        <begin position="200"/>
        <end position="210"/>
    </location>
</feature>
<feature type="compositionally biased region" description="Low complexity" evidence="1">
    <location>
        <begin position="345"/>
        <end position="358"/>
    </location>
</feature>
<feature type="compositionally biased region" description="Low complexity" evidence="1">
    <location>
        <begin position="304"/>
        <end position="314"/>
    </location>
</feature>
<sequence length="583" mass="64722">MQPDKRQHPTSRARERGSPALPVRRRGRPSLSASRLTQFFFVDDIVETETGEQEEYTWRPHEVRFVLWYHVTTHLSYDAIAVAFNVTFGSDDGVVPEMGATNVQKIIDVIGSRSEVIDHEMRKRKLEPWPRPDEIGWIPCDHGMGCATLSMHSYGRVTSVVRSADLKTRSAREIADMATRLWEGPWEQLVRCPRRHEKPATTTPTYSPPTIGAYQRTPRPGERKQKPRDVITISDSTDSFVTNGPQTADLSDSFAPSAGHGTRFHPDMRHIGPIDSLSPVRQLRSSARKTGTNLPPKRGNTVFSSSTKLSASSSNKENRSPARSLRSASQVQAIEEESDVDWDEPASSQPVRSSSGAVSSGGGSYRTATARSTRTRSSANSSNYASARSQVLASDTAPPLPGLGTAPTKAVVNGAGADVQTIAPRRNGLVRAIFEFFGGSEALWFVLQQTIRGICLCLILNPYLEFLDENFDNPTEFLWARQWLLLPAQCLCTVLVGREIMTRAFERARSHIWRRWAIDISPPEAPHLSPSAYLLFMGVACGLTTLLCPRWTKRTWSLFHKLFLGNAAQEANPFEVFGSDDTT</sequence>
<proteinExistence type="predicted"/>
<feature type="compositionally biased region" description="Polar residues" evidence="1">
    <location>
        <begin position="283"/>
        <end position="293"/>
    </location>
</feature>
<dbReference type="Proteomes" id="UP001172673">
    <property type="component" value="Unassembled WGS sequence"/>
</dbReference>
<name>A0AA38X8Y8_9EURO</name>
<keyword evidence="3" id="KW-1185">Reference proteome</keyword>
<evidence type="ECO:0000313" key="2">
    <source>
        <dbReference type="EMBL" id="KAJ9609063.1"/>
    </source>
</evidence>
<gene>
    <name evidence="2" type="ORF">H2200_006834</name>
</gene>
<evidence type="ECO:0000256" key="1">
    <source>
        <dbReference type="SAM" id="MobiDB-lite"/>
    </source>
</evidence>
<evidence type="ECO:0000313" key="3">
    <source>
        <dbReference type="Proteomes" id="UP001172673"/>
    </source>
</evidence>
<comment type="caution">
    <text evidence="2">The sequence shown here is derived from an EMBL/GenBank/DDBJ whole genome shotgun (WGS) entry which is preliminary data.</text>
</comment>
<feature type="compositionally biased region" description="Polar residues" evidence="1">
    <location>
        <begin position="233"/>
        <end position="250"/>
    </location>
</feature>
<feature type="compositionally biased region" description="Acidic residues" evidence="1">
    <location>
        <begin position="334"/>
        <end position="344"/>
    </location>
</feature>
<feature type="region of interest" description="Disordered" evidence="1">
    <location>
        <begin position="193"/>
        <end position="384"/>
    </location>
</feature>
<dbReference type="EMBL" id="JAPDRK010000009">
    <property type="protein sequence ID" value="KAJ9609063.1"/>
    <property type="molecule type" value="Genomic_DNA"/>
</dbReference>
<feature type="compositionally biased region" description="Low complexity" evidence="1">
    <location>
        <begin position="365"/>
        <end position="384"/>
    </location>
</feature>
<feature type="compositionally biased region" description="Basic and acidic residues" evidence="1">
    <location>
        <begin position="1"/>
        <end position="17"/>
    </location>
</feature>
<accession>A0AA38X8Y8</accession>
<protein>
    <submittedName>
        <fullName evidence="2">Uncharacterized protein</fullName>
    </submittedName>
</protein>
<feature type="compositionally biased region" description="Basic and acidic residues" evidence="1">
    <location>
        <begin position="219"/>
        <end position="229"/>
    </location>
</feature>
<organism evidence="2 3">
    <name type="scientific">Cladophialophora chaetospira</name>
    <dbReference type="NCBI Taxonomy" id="386627"/>
    <lineage>
        <taxon>Eukaryota</taxon>
        <taxon>Fungi</taxon>
        <taxon>Dikarya</taxon>
        <taxon>Ascomycota</taxon>
        <taxon>Pezizomycotina</taxon>
        <taxon>Eurotiomycetes</taxon>
        <taxon>Chaetothyriomycetidae</taxon>
        <taxon>Chaetothyriales</taxon>
        <taxon>Herpotrichiellaceae</taxon>
        <taxon>Cladophialophora</taxon>
    </lineage>
</organism>